<accession>A0AAD4XHF3</accession>
<dbReference type="Pfam" id="PF03469">
    <property type="entry name" value="XH"/>
    <property type="match status" value="1"/>
</dbReference>
<protein>
    <recommendedName>
        <fullName evidence="1">Factor of DNA methylation 1-5/IDN2 domain-containing protein</fullName>
    </recommendedName>
</protein>
<gene>
    <name evidence="2" type="ORF">MKW98_027314</name>
</gene>
<feature type="non-terminal residue" evidence="2">
    <location>
        <position position="1"/>
    </location>
</feature>
<evidence type="ECO:0000313" key="3">
    <source>
        <dbReference type="Proteomes" id="UP001202328"/>
    </source>
</evidence>
<proteinExistence type="predicted"/>
<feature type="domain" description="Factor of DNA methylation 1-5/IDN2" evidence="1">
    <location>
        <begin position="23"/>
        <end position="48"/>
    </location>
</feature>
<dbReference type="EMBL" id="JAJJMB010008995">
    <property type="protein sequence ID" value="KAI3917395.1"/>
    <property type="molecule type" value="Genomic_DNA"/>
</dbReference>
<dbReference type="AlphaFoldDB" id="A0AAD4XHF3"/>
<dbReference type="Proteomes" id="UP001202328">
    <property type="component" value="Unassembled WGS sequence"/>
</dbReference>
<comment type="caution">
    <text evidence="2">The sequence shown here is derived from an EMBL/GenBank/DDBJ whole genome shotgun (WGS) entry which is preliminary data.</text>
</comment>
<dbReference type="InterPro" id="IPR005379">
    <property type="entry name" value="FDM1-5/IDN2_XH"/>
</dbReference>
<reference evidence="2" key="1">
    <citation type="submission" date="2022-04" db="EMBL/GenBank/DDBJ databases">
        <title>A functionally conserved STORR gene fusion in Papaver species that diverged 16.8 million years ago.</title>
        <authorList>
            <person name="Catania T."/>
        </authorList>
    </citation>
    <scope>NUCLEOTIDE SEQUENCE</scope>
    <source>
        <strain evidence="2">S-188037</strain>
    </source>
</reference>
<evidence type="ECO:0000313" key="2">
    <source>
        <dbReference type="EMBL" id="KAI3917395.1"/>
    </source>
</evidence>
<organism evidence="2 3">
    <name type="scientific">Papaver atlanticum</name>
    <dbReference type="NCBI Taxonomy" id="357466"/>
    <lineage>
        <taxon>Eukaryota</taxon>
        <taxon>Viridiplantae</taxon>
        <taxon>Streptophyta</taxon>
        <taxon>Embryophyta</taxon>
        <taxon>Tracheophyta</taxon>
        <taxon>Spermatophyta</taxon>
        <taxon>Magnoliopsida</taxon>
        <taxon>Ranunculales</taxon>
        <taxon>Papaveraceae</taxon>
        <taxon>Papaveroideae</taxon>
        <taxon>Papaver</taxon>
    </lineage>
</organism>
<evidence type="ECO:0000259" key="1">
    <source>
        <dbReference type="Pfam" id="PF03469"/>
    </source>
</evidence>
<sequence length="61" mass="7032">KWESEVVYDNAIIGLKKFEGDNKELWNMKEDRVATLKEAISYLLMMLRVGSDSDLTPHTTT</sequence>
<name>A0AAD4XHF3_9MAGN</name>
<keyword evidence="3" id="KW-1185">Reference proteome</keyword>